<comment type="caution">
    <text evidence="2">The sequence shown here is derived from an EMBL/GenBank/DDBJ whole genome shotgun (WGS) entry which is preliminary data.</text>
</comment>
<dbReference type="Proteomes" id="UP001348641">
    <property type="component" value="Unassembled WGS sequence"/>
</dbReference>
<dbReference type="Pfam" id="PF13847">
    <property type="entry name" value="Methyltransf_31"/>
    <property type="match status" value="1"/>
</dbReference>
<sequence>MVTPEIPPLYRDSDFNGPLSDAHAARLIRTLGSLEGRRIVDVGCGWAEFLLRTLESEPTATGFGIDRNGDHVRHGRELAAARGLDDRVELVVGDVGEWAGTEADVVVNNGASHVWGGDLVTHTGNALAAASELLEPGGRLLLGEGFWLREPTPEELDVMQDIPLAQYGSVPDLVDLALSYGFRLRALSQATLEEWDDFESRHAQGWEDWLLENPDSPDAEEVRARADRHREFRIRGTRETLGFAYLTLIRV</sequence>
<dbReference type="Gene3D" id="3.40.50.150">
    <property type="entry name" value="Vaccinia Virus protein VP39"/>
    <property type="match status" value="1"/>
</dbReference>
<evidence type="ECO:0000259" key="1">
    <source>
        <dbReference type="Pfam" id="PF13847"/>
    </source>
</evidence>
<dbReference type="RefSeq" id="WP_330159021.1">
    <property type="nucleotide sequence ID" value="NZ_BAAAJA010000041.1"/>
</dbReference>
<keyword evidence="2" id="KW-0489">Methyltransferase</keyword>
<dbReference type="EC" id="2.1.-.-" evidence="2"/>
<dbReference type="GO" id="GO:0032259">
    <property type="term" value="P:methylation"/>
    <property type="evidence" value="ECO:0007669"/>
    <property type="project" value="UniProtKB-KW"/>
</dbReference>
<proteinExistence type="predicted"/>
<dbReference type="GO" id="GO:0008168">
    <property type="term" value="F:methyltransferase activity"/>
    <property type="evidence" value="ECO:0007669"/>
    <property type="project" value="UniProtKB-KW"/>
</dbReference>
<reference evidence="2 3" key="1">
    <citation type="submission" date="2023-07" db="EMBL/GenBank/DDBJ databases">
        <authorList>
            <person name="Girao M."/>
            <person name="Carvalho M.F."/>
        </authorList>
    </citation>
    <scope>NUCLEOTIDE SEQUENCE [LARGE SCALE GENOMIC DNA]</scope>
    <source>
        <strain evidence="2 3">66/93</strain>
    </source>
</reference>
<dbReference type="EMBL" id="JAUUCC010000037">
    <property type="protein sequence ID" value="MEE2051970.1"/>
    <property type="molecule type" value="Genomic_DNA"/>
</dbReference>
<evidence type="ECO:0000313" key="2">
    <source>
        <dbReference type="EMBL" id="MEE2051970.1"/>
    </source>
</evidence>
<accession>A0ABU7KRN3</accession>
<dbReference type="SUPFAM" id="SSF53335">
    <property type="entry name" value="S-adenosyl-L-methionine-dependent methyltransferases"/>
    <property type="match status" value="1"/>
</dbReference>
<keyword evidence="2" id="KW-0808">Transferase</keyword>
<dbReference type="InterPro" id="IPR029063">
    <property type="entry name" value="SAM-dependent_MTases_sf"/>
</dbReference>
<dbReference type="CDD" id="cd02440">
    <property type="entry name" value="AdoMet_MTases"/>
    <property type="match status" value="1"/>
</dbReference>
<protein>
    <submittedName>
        <fullName evidence="2">Class I SAM-dependent methyltransferase</fullName>
        <ecNumber evidence="2">2.1.-.-</ecNumber>
    </submittedName>
</protein>
<gene>
    <name evidence="2" type="ORF">Q8A49_15820</name>
</gene>
<evidence type="ECO:0000313" key="3">
    <source>
        <dbReference type="Proteomes" id="UP001348641"/>
    </source>
</evidence>
<organism evidence="2 3">
    <name type="scientific">Nocardiopsis tropica</name>
    <dbReference type="NCBI Taxonomy" id="109330"/>
    <lineage>
        <taxon>Bacteria</taxon>
        <taxon>Bacillati</taxon>
        <taxon>Actinomycetota</taxon>
        <taxon>Actinomycetes</taxon>
        <taxon>Streptosporangiales</taxon>
        <taxon>Nocardiopsidaceae</taxon>
        <taxon>Nocardiopsis</taxon>
    </lineage>
</organism>
<feature type="domain" description="Methyltransferase" evidence="1">
    <location>
        <begin position="36"/>
        <end position="144"/>
    </location>
</feature>
<name>A0ABU7KRN3_9ACTN</name>
<dbReference type="InterPro" id="IPR025714">
    <property type="entry name" value="Methyltranfer_dom"/>
</dbReference>